<evidence type="ECO:0000256" key="1">
    <source>
        <dbReference type="SAM" id="MobiDB-lite"/>
    </source>
</evidence>
<sequence length="60" mass="6712">MEMARPRLQNATRLATQGGSEMDSTGEKEPWMTEIDVAPNRGARAQEQRPHSADRTRNSS</sequence>
<evidence type="ECO:0000313" key="2">
    <source>
        <dbReference type="EMBL" id="KAH3810743.1"/>
    </source>
</evidence>
<gene>
    <name evidence="2" type="ORF">DPMN_139140</name>
</gene>
<reference evidence="2" key="1">
    <citation type="journal article" date="2019" name="bioRxiv">
        <title>The Genome of the Zebra Mussel, Dreissena polymorpha: A Resource for Invasive Species Research.</title>
        <authorList>
            <person name="McCartney M.A."/>
            <person name="Auch B."/>
            <person name="Kono T."/>
            <person name="Mallez S."/>
            <person name="Zhang Y."/>
            <person name="Obille A."/>
            <person name="Becker A."/>
            <person name="Abrahante J.E."/>
            <person name="Garbe J."/>
            <person name="Badalamenti J.P."/>
            <person name="Herman A."/>
            <person name="Mangelson H."/>
            <person name="Liachko I."/>
            <person name="Sullivan S."/>
            <person name="Sone E.D."/>
            <person name="Koren S."/>
            <person name="Silverstein K.A.T."/>
            <person name="Beckman K.B."/>
            <person name="Gohl D.M."/>
        </authorList>
    </citation>
    <scope>NUCLEOTIDE SEQUENCE</scope>
    <source>
        <strain evidence="2">Duluth1</strain>
        <tissue evidence="2">Whole animal</tissue>
    </source>
</reference>
<keyword evidence="3" id="KW-1185">Reference proteome</keyword>
<proteinExistence type="predicted"/>
<comment type="caution">
    <text evidence="2">The sequence shown here is derived from an EMBL/GenBank/DDBJ whole genome shotgun (WGS) entry which is preliminary data.</text>
</comment>
<accession>A0A9D4G585</accession>
<organism evidence="2 3">
    <name type="scientific">Dreissena polymorpha</name>
    <name type="common">Zebra mussel</name>
    <name type="synonym">Mytilus polymorpha</name>
    <dbReference type="NCBI Taxonomy" id="45954"/>
    <lineage>
        <taxon>Eukaryota</taxon>
        <taxon>Metazoa</taxon>
        <taxon>Spiralia</taxon>
        <taxon>Lophotrochozoa</taxon>
        <taxon>Mollusca</taxon>
        <taxon>Bivalvia</taxon>
        <taxon>Autobranchia</taxon>
        <taxon>Heteroconchia</taxon>
        <taxon>Euheterodonta</taxon>
        <taxon>Imparidentia</taxon>
        <taxon>Neoheterodontei</taxon>
        <taxon>Myida</taxon>
        <taxon>Dreissenoidea</taxon>
        <taxon>Dreissenidae</taxon>
        <taxon>Dreissena</taxon>
    </lineage>
</organism>
<feature type="compositionally biased region" description="Polar residues" evidence="1">
    <location>
        <begin position="9"/>
        <end position="23"/>
    </location>
</feature>
<feature type="compositionally biased region" description="Basic and acidic residues" evidence="1">
    <location>
        <begin position="44"/>
        <end position="60"/>
    </location>
</feature>
<evidence type="ECO:0000313" key="3">
    <source>
        <dbReference type="Proteomes" id="UP000828390"/>
    </source>
</evidence>
<dbReference type="Proteomes" id="UP000828390">
    <property type="component" value="Unassembled WGS sequence"/>
</dbReference>
<name>A0A9D4G585_DREPO</name>
<dbReference type="EMBL" id="JAIWYP010000006">
    <property type="protein sequence ID" value="KAH3810743.1"/>
    <property type="molecule type" value="Genomic_DNA"/>
</dbReference>
<protein>
    <submittedName>
        <fullName evidence="2">Uncharacterized protein</fullName>
    </submittedName>
</protein>
<feature type="region of interest" description="Disordered" evidence="1">
    <location>
        <begin position="1"/>
        <end position="60"/>
    </location>
</feature>
<dbReference type="AlphaFoldDB" id="A0A9D4G585"/>
<reference evidence="2" key="2">
    <citation type="submission" date="2020-11" db="EMBL/GenBank/DDBJ databases">
        <authorList>
            <person name="McCartney M.A."/>
            <person name="Auch B."/>
            <person name="Kono T."/>
            <person name="Mallez S."/>
            <person name="Becker A."/>
            <person name="Gohl D.M."/>
            <person name="Silverstein K.A.T."/>
            <person name="Koren S."/>
            <person name="Bechman K.B."/>
            <person name="Herman A."/>
            <person name="Abrahante J.E."/>
            <person name="Garbe J."/>
        </authorList>
    </citation>
    <scope>NUCLEOTIDE SEQUENCE</scope>
    <source>
        <strain evidence="2">Duluth1</strain>
        <tissue evidence="2">Whole animal</tissue>
    </source>
</reference>